<dbReference type="EMBL" id="CP003696">
    <property type="protein sequence ID" value="AGP31216.1"/>
    <property type="molecule type" value="Genomic_DNA"/>
</dbReference>
<dbReference type="AlphaFoldDB" id="S4XF93"/>
<dbReference type="Pfam" id="PF19460">
    <property type="entry name" value="DUF5997"/>
    <property type="match status" value="1"/>
</dbReference>
<gene>
    <name evidence="1" type="ORF">A606_07855</name>
</gene>
<proteinExistence type="predicted"/>
<dbReference type="OrthoDB" id="3389921at2"/>
<sequence length="114" mass="12738">MSDANRMKPQTAAKKLNIYLPATPQDFQDTPLTHDEFVALQADPPEWLQTLRREGPFPRPEVARKLGVTITALKANDMDQPLTATDIRALLEDQPEWLRTARTSLAANRGNATS</sequence>
<evidence type="ECO:0000313" key="2">
    <source>
        <dbReference type="Proteomes" id="UP000014809"/>
    </source>
</evidence>
<dbReference type="STRING" id="1200352.A606_07855"/>
<dbReference type="InterPro" id="IPR046039">
    <property type="entry name" value="DUF5997"/>
</dbReference>
<dbReference type="RefSeq" id="WP_020441576.1">
    <property type="nucleotide sequence ID" value="NC_021663.1"/>
</dbReference>
<evidence type="ECO:0000313" key="1">
    <source>
        <dbReference type="EMBL" id="AGP31216.1"/>
    </source>
</evidence>
<dbReference type="Proteomes" id="UP000014809">
    <property type="component" value="Chromosome"/>
</dbReference>
<organism evidence="1 2">
    <name type="scientific">Corynebacterium terpenotabidum Y-11</name>
    <dbReference type="NCBI Taxonomy" id="1200352"/>
    <lineage>
        <taxon>Bacteria</taxon>
        <taxon>Bacillati</taxon>
        <taxon>Actinomycetota</taxon>
        <taxon>Actinomycetes</taxon>
        <taxon>Mycobacteriales</taxon>
        <taxon>Corynebacteriaceae</taxon>
        <taxon>Corynebacterium</taxon>
    </lineage>
</organism>
<accession>S4XF93</accession>
<dbReference type="HOGENOM" id="CLU_139649_0_0_11"/>
<reference evidence="1 2" key="1">
    <citation type="submission" date="2012-06" db="EMBL/GenBank/DDBJ databases">
        <title>Complete genome sequence of Corynebacterium terpenotabidum Y-11 (=DSM 44721).</title>
        <authorList>
            <person name="Ruckert C."/>
            <person name="Albersmeier A."/>
            <person name="Al-Dilaimi A."/>
            <person name="Szczepanowski R."/>
            <person name="Kalinowski J."/>
        </authorList>
    </citation>
    <scope>NUCLEOTIDE SEQUENCE [LARGE SCALE GENOMIC DNA]</scope>
    <source>
        <strain evidence="1 2">Y-11</strain>
    </source>
</reference>
<protein>
    <submittedName>
        <fullName evidence="1">Uncharacterized protein</fullName>
    </submittedName>
</protein>
<dbReference type="KEGG" id="cter:A606_07855"/>
<dbReference type="PATRIC" id="fig|1200352.3.peg.1597"/>
<dbReference type="eggNOG" id="ENOG5031CVU">
    <property type="taxonomic scope" value="Bacteria"/>
</dbReference>
<keyword evidence="2" id="KW-1185">Reference proteome</keyword>
<name>S4XF93_9CORY</name>